<comment type="caution">
    <text evidence="1">The sequence shown here is derived from an EMBL/GenBank/DDBJ whole genome shotgun (WGS) entry which is preliminary data.</text>
</comment>
<evidence type="ECO:0000313" key="2">
    <source>
        <dbReference type="Proteomes" id="UP001234297"/>
    </source>
</evidence>
<protein>
    <submittedName>
        <fullName evidence="1">Uncharacterized protein</fullName>
    </submittedName>
</protein>
<sequence>MSHDDQLRHQSHRHQTLKEAHPPDQRHPPPHNQPSKAPHHSHKGIRLIKHPTTPLTWLIGVICTVLWVVIIFGGLAVVIVYLVFRPRSPRFEISSATLNTAYIDMGSLLNADLTFLANISNPNKKIDISFDIFEVDLYYRTTLIATTAVDPFSEMRLEAKLGNFHMVSSQVALHTGEMEQLKIDLANSSISLDVKGSFRARSSLGRNFLHFKYWLHGRCSIVVSSPPGGSLLSSKCITKR</sequence>
<dbReference type="EMBL" id="CM056809">
    <property type="protein sequence ID" value="KAJ8648118.1"/>
    <property type="molecule type" value="Genomic_DNA"/>
</dbReference>
<gene>
    <name evidence="1" type="ORF">MRB53_001141</name>
</gene>
<organism evidence="1 2">
    <name type="scientific">Persea americana</name>
    <name type="common">Avocado</name>
    <dbReference type="NCBI Taxonomy" id="3435"/>
    <lineage>
        <taxon>Eukaryota</taxon>
        <taxon>Viridiplantae</taxon>
        <taxon>Streptophyta</taxon>
        <taxon>Embryophyta</taxon>
        <taxon>Tracheophyta</taxon>
        <taxon>Spermatophyta</taxon>
        <taxon>Magnoliopsida</taxon>
        <taxon>Magnoliidae</taxon>
        <taxon>Laurales</taxon>
        <taxon>Lauraceae</taxon>
        <taxon>Persea</taxon>
    </lineage>
</organism>
<reference evidence="1 2" key="1">
    <citation type="journal article" date="2022" name="Hortic Res">
        <title>A haplotype resolved chromosomal level avocado genome allows analysis of novel avocado genes.</title>
        <authorList>
            <person name="Nath O."/>
            <person name="Fletcher S.J."/>
            <person name="Hayward A."/>
            <person name="Shaw L.M."/>
            <person name="Masouleh A.K."/>
            <person name="Furtado A."/>
            <person name="Henry R.J."/>
            <person name="Mitter N."/>
        </authorList>
    </citation>
    <scope>NUCLEOTIDE SEQUENCE [LARGE SCALE GENOMIC DNA]</scope>
    <source>
        <strain evidence="2">cv. Hass</strain>
    </source>
</reference>
<evidence type="ECO:0000313" key="1">
    <source>
        <dbReference type="EMBL" id="KAJ8648118.1"/>
    </source>
</evidence>
<proteinExistence type="predicted"/>
<name>A0ACC2MRU7_PERAE</name>
<accession>A0ACC2MRU7</accession>
<dbReference type="Proteomes" id="UP001234297">
    <property type="component" value="Chromosome 1"/>
</dbReference>
<keyword evidence="2" id="KW-1185">Reference proteome</keyword>